<sequence>MSASTRRTTEKGGEGKPRLDGEEGSPESFIAASQAKALESQSQREGEAAGRVESALFAPTARLASPPPARSLRPLVASGFVPLVCGEKRA</sequence>
<dbReference type="Proteomes" id="UP000783686">
    <property type="component" value="Unassembled WGS sequence"/>
</dbReference>
<accession>A0A811L7X8</accession>
<feature type="region of interest" description="Disordered" evidence="1">
    <location>
        <begin position="1"/>
        <end position="28"/>
    </location>
</feature>
<gene>
    <name evidence="2" type="ORF">BOKJ2_LOCUS10979</name>
</gene>
<evidence type="ECO:0000313" key="3">
    <source>
        <dbReference type="Proteomes" id="UP000614601"/>
    </source>
</evidence>
<dbReference type="AlphaFoldDB" id="A0A811L7X8"/>
<evidence type="ECO:0000256" key="1">
    <source>
        <dbReference type="SAM" id="MobiDB-lite"/>
    </source>
</evidence>
<keyword evidence="3" id="KW-1185">Reference proteome</keyword>
<organism evidence="2 3">
    <name type="scientific">Bursaphelenchus okinawaensis</name>
    <dbReference type="NCBI Taxonomy" id="465554"/>
    <lineage>
        <taxon>Eukaryota</taxon>
        <taxon>Metazoa</taxon>
        <taxon>Ecdysozoa</taxon>
        <taxon>Nematoda</taxon>
        <taxon>Chromadorea</taxon>
        <taxon>Rhabditida</taxon>
        <taxon>Tylenchina</taxon>
        <taxon>Tylenchomorpha</taxon>
        <taxon>Aphelenchoidea</taxon>
        <taxon>Aphelenchoididae</taxon>
        <taxon>Bursaphelenchus</taxon>
    </lineage>
</organism>
<dbReference type="EMBL" id="CAJFDH010000005">
    <property type="protein sequence ID" value="CAD5224238.1"/>
    <property type="molecule type" value="Genomic_DNA"/>
</dbReference>
<evidence type="ECO:0000313" key="2">
    <source>
        <dbReference type="EMBL" id="CAD5224238.1"/>
    </source>
</evidence>
<protein>
    <submittedName>
        <fullName evidence="2">Uncharacterized protein</fullName>
    </submittedName>
</protein>
<proteinExistence type="predicted"/>
<name>A0A811L7X8_9BILA</name>
<feature type="compositionally biased region" description="Basic and acidic residues" evidence="1">
    <location>
        <begin position="7"/>
        <end position="21"/>
    </location>
</feature>
<reference evidence="2" key="1">
    <citation type="submission" date="2020-09" db="EMBL/GenBank/DDBJ databases">
        <authorList>
            <person name="Kikuchi T."/>
        </authorList>
    </citation>
    <scope>NUCLEOTIDE SEQUENCE</scope>
    <source>
        <strain evidence="2">SH1</strain>
    </source>
</reference>
<dbReference type="EMBL" id="CAJFCW020000005">
    <property type="protein sequence ID" value="CAG9119762.1"/>
    <property type="molecule type" value="Genomic_DNA"/>
</dbReference>
<dbReference type="Proteomes" id="UP000614601">
    <property type="component" value="Unassembled WGS sequence"/>
</dbReference>
<comment type="caution">
    <text evidence="2">The sequence shown here is derived from an EMBL/GenBank/DDBJ whole genome shotgun (WGS) entry which is preliminary data.</text>
</comment>